<dbReference type="Proteomes" id="UP001196565">
    <property type="component" value="Unassembled WGS sequence"/>
</dbReference>
<dbReference type="PANTHER" id="PTHR33993">
    <property type="entry name" value="GLYOXALASE-RELATED"/>
    <property type="match status" value="1"/>
</dbReference>
<dbReference type="InterPro" id="IPR026275">
    <property type="entry name" value="Glyoxalase/dOase/EhpR"/>
</dbReference>
<dbReference type="EMBL" id="JAHYBZ010000002">
    <property type="protein sequence ID" value="MBW6397790.1"/>
    <property type="molecule type" value="Genomic_DNA"/>
</dbReference>
<reference evidence="2 3" key="1">
    <citation type="submission" date="2021-07" db="EMBL/GenBank/DDBJ databases">
        <authorList>
            <person name="So Y."/>
        </authorList>
    </citation>
    <scope>NUCLEOTIDE SEQUENCE [LARGE SCALE GENOMIC DNA]</scope>
    <source>
        <strain evidence="2 3">HJA6</strain>
    </source>
</reference>
<dbReference type="RefSeq" id="WP_219762374.1">
    <property type="nucleotide sequence ID" value="NZ_JAHYBZ010000002.1"/>
</dbReference>
<proteinExistence type="predicted"/>
<sequence length="118" mass="12652">MPEPGLFILYVEDAPASARFYRALLGREPVESSPAFAMFALDSGARLGLWSRATVEPAAALTGGGGELCFAVPDVDATHADWVARGLPILHPPTVMEFGRTFTARDPDGHRLRVYAPA</sequence>
<dbReference type="SUPFAM" id="SSF54593">
    <property type="entry name" value="Glyoxalase/Bleomycin resistance protein/Dihydroxybiphenyl dioxygenase"/>
    <property type="match status" value="1"/>
</dbReference>
<keyword evidence="3" id="KW-1185">Reference proteome</keyword>
<organism evidence="2 3">
    <name type="scientific">Roseomonas alba</name>
    <dbReference type="NCBI Taxonomy" id="2846776"/>
    <lineage>
        <taxon>Bacteria</taxon>
        <taxon>Pseudomonadati</taxon>
        <taxon>Pseudomonadota</taxon>
        <taxon>Alphaproteobacteria</taxon>
        <taxon>Acetobacterales</taxon>
        <taxon>Roseomonadaceae</taxon>
        <taxon>Roseomonas</taxon>
    </lineage>
</organism>
<protein>
    <submittedName>
        <fullName evidence="2">VOC family protein</fullName>
    </submittedName>
</protein>
<dbReference type="Gene3D" id="3.30.720.120">
    <property type="match status" value="1"/>
</dbReference>
<dbReference type="PROSITE" id="PS51819">
    <property type="entry name" value="VOC"/>
    <property type="match status" value="1"/>
</dbReference>
<feature type="domain" description="VOC" evidence="1">
    <location>
        <begin position="3"/>
        <end position="117"/>
    </location>
</feature>
<name>A0ABS7A8Z0_9PROT</name>
<dbReference type="PIRSF" id="PIRSF039020">
    <property type="entry name" value="EhpR"/>
    <property type="match status" value="1"/>
</dbReference>
<dbReference type="InterPro" id="IPR037523">
    <property type="entry name" value="VOC_core"/>
</dbReference>
<dbReference type="InterPro" id="IPR004360">
    <property type="entry name" value="Glyas_Fos-R_dOase_dom"/>
</dbReference>
<gene>
    <name evidence="2" type="ORF">KPL78_08045</name>
</gene>
<accession>A0ABS7A8Z0</accession>
<evidence type="ECO:0000259" key="1">
    <source>
        <dbReference type="PROSITE" id="PS51819"/>
    </source>
</evidence>
<evidence type="ECO:0000313" key="3">
    <source>
        <dbReference type="Proteomes" id="UP001196565"/>
    </source>
</evidence>
<dbReference type="InterPro" id="IPR052164">
    <property type="entry name" value="Anthracycline_SecMetBiosynth"/>
</dbReference>
<dbReference type="Gene3D" id="3.30.720.110">
    <property type="match status" value="1"/>
</dbReference>
<dbReference type="InterPro" id="IPR029068">
    <property type="entry name" value="Glyas_Bleomycin-R_OHBP_Dase"/>
</dbReference>
<evidence type="ECO:0000313" key="2">
    <source>
        <dbReference type="EMBL" id="MBW6397790.1"/>
    </source>
</evidence>
<dbReference type="Pfam" id="PF00903">
    <property type="entry name" value="Glyoxalase"/>
    <property type="match status" value="1"/>
</dbReference>
<comment type="caution">
    <text evidence="2">The sequence shown here is derived from an EMBL/GenBank/DDBJ whole genome shotgun (WGS) entry which is preliminary data.</text>
</comment>